<protein>
    <submittedName>
        <fullName evidence="2">Nucleoside deaminase</fullName>
    </submittedName>
</protein>
<organism evidence="2 3">
    <name type="scientific">Limobrevibacterium gyesilva</name>
    <dbReference type="NCBI Taxonomy" id="2991712"/>
    <lineage>
        <taxon>Bacteria</taxon>
        <taxon>Pseudomonadati</taxon>
        <taxon>Pseudomonadota</taxon>
        <taxon>Alphaproteobacteria</taxon>
        <taxon>Acetobacterales</taxon>
        <taxon>Acetobacteraceae</taxon>
        <taxon>Limobrevibacterium</taxon>
    </lineage>
</organism>
<dbReference type="PANTHER" id="PTHR11079">
    <property type="entry name" value="CYTOSINE DEAMINASE FAMILY MEMBER"/>
    <property type="match status" value="1"/>
</dbReference>
<dbReference type="GO" id="GO:0002100">
    <property type="term" value="P:tRNA wobble adenosine to inosine editing"/>
    <property type="evidence" value="ECO:0007669"/>
    <property type="project" value="TreeGrafter"/>
</dbReference>
<dbReference type="Gene3D" id="3.40.140.10">
    <property type="entry name" value="Cytidine Deaminase, domain 2"/>
    <property type="match status" value="1"/>
</dbReference>
<dbReference type="Pfam" id="PF00383">
    <property type="entry name" value="dCMP_cyt_deam_1"/>
    <property type="match status" value="1"/>
</dbReference>
<dbReference type="InterPro" id="IPR002125">
    <property type="entry name" value="CMP_dCMP_dom"/>
</dbReference>
<sequence>MALPSDTATHPSIDLVRRRTILAGLAAVAGATPSAPARAATAFAAIPMATHERGMRLAIAEAMKNPRFPFGAVIVRAGTETVLGNGVNNFRGNPVLHGEIACINDYVARNGNTGWDDVVLYTTAEPCAMCMSALVWSGIGGVVFASSLATVMHWGRGEYGIDIPARAVVEASRGYNGTLLGGVLAAETDALFAKAGALD</sequence>
<reference evidence="2" key="1">
    <citation type="submission" date="2022-09" db="EMBL/GenBank/DDBJ databases">
        <title>Rhodovastum sp. nov. RN2-1 isolated from soil in Seongnam, South Korea.</title>
        <authorList>
            <person name="Le N.T."/>
        </authorList>
    </citation>
    <scope>NUCLEOTIDE SEQUENCE</scope>
    <source>
        <strain evidence="2">RN2-1</strain>
    </source>
</reference>
<keyword evidence="3" id="KW-1185">Reference proteome</keyword>
<evidence type="ECO:0000313" key="2">
    <source>
        <dbReference type="EMBL" id="MCW3477286.1"/>
    </source>
</evidence>
<evidence type="ECO:0000259" key="1">
    <source>
        <dbReference type="PROSITE" id="PS51747"/>
    </source>
</evidence>
<dbReference type="PANTHER" id="PTHR11079:SF203">
    <property type="entry name" value="CMP_DCMP-TYPE DEAMINASE DOMAIN-CONTAINING PROTEIN"/>
    <property type="match status" value="1"/>
</dbReference>
<dbReference type="Proteomes" id="UP001165679">
    <property type="component" value="Unassembled WGS sequence"/>
</dbReference>
<comment type="caution">
    <text evidence="2">The sequence shown here is derived from an EMBL/GenBank/DDBJ whole genome shotgun (WGS) entry which is preliminary data.</text>
</comment>
<proteinExistence type="predicted"/>
<dbReference type="CDD" id="cd01285">
    <property type="entry name" value="nucleoside_deaminase"/>
    <property type="match status" value="1"/>
</dbReference>
<dbReference type="PROSITE" id="PS51747">
    <property type="entry name" value="CYT_DCMP_DEAMINASES_2"/>
    <property type="match status" value="1"/>
</dbReference>
<dbReference type="InterPro" id="IPR016193">
    <property type="entry name" value="Cytidine_deaminase-like"/>
</dbReference>
<gene>
    <name evidence="2" type="ORF">OL599_22195</name>
</gene>
<dbReference type="GO" id="GO:0052717">
    <property type="term" value="F:tRNA-specific adenosine-34 deaminase activity"/>
    <property type="evidence" value="ECO:0007669"/>
    <property type="project" value="TreeGrafter"/>
</dbReference>
<name>A0AA42CHI4_9PROT</name>
<dbReference type="AlphaFoldDB" id="A0AA42CHI4"/>
<reference evidence="2" key="2">
    <citation type="submission" date="2022-10" db="EMBL/GenBank/DDBJ databases">
        <authorList>
            <person name="Trinh H.N."/>
        </authorList>
    </citation>
    <scope>NUCLEOTIDE SEQUENCE</scope>
    <source>
        <strain evidence="2">RN2-1</strain>
    </source>
</reference>
<dbReference type="EMBL" id="JAPDNT010000034">
    <property type="protein sequence ID" value="MCW3477286.1"/>
    <property type="molecule type" value="Genomic_DNA"/>
</dbReference>
<dbReference type="PROSITE" id="PS51318">
    <property type="entry name" value="TAT"/>
    <property type="match status" value="1"/>
</dbReference>
<dbReference type="RefSeq" id="WP_264716222.1">
    <property type="nucleotide sequence ID" value="NZ_JAPDNT010000034.1"/>
</dbReference>
<accession>A0AA42CHI4</accession>
<dbReference type="SUPFAM" id="SSF53927">
    <property type="entry name" value="Cytidine deaminase-like"/>
    <property type="match status" value="1"/>
</dbReference>
<dbReference type="InterPro" id="IPR006311">
    <property type="entry name" value="TAT_signal"/>
</dbReference>
<evidence type="ECO:0000313" key="3">
    <source>
        <dbReference type="Proteomes" id="UP001165679"/>
    </source>
</evidence>
<feature type="domain" description="CMP/dCMP-type deaminase" evidence="1">
    <location>
        <begin position="49"/>
        <end position="170"/>
    </location>
</feature>